<protein>
    <submittedName>
        <fullName evidence="2">Uncharacterized protein</fullName>
    </submittedName>
</protein>
<dbReference type="EMBL" id="VYZN01000028">
    <property type="protein sequence ID" value="KAE9534478.1"/>
    <property type="molecule type" value="Genomic_DNA"/>
</dbReference>
<dbReference type="Proteomes" id="UP000475862">
    <property type="component" value="Unassembled WGS sequence"/>
</dbReference>
<feature type="region of interest" description="Disordered" evidence="1">
    <location>
        <begin position="223"/>
        <end position="243"/>
    </location>
</feature>
<feature type="compositionally biased region" description="Acidic residues" evidence="1">
    <location>
        <begin position="355"/>
        <end position="365"/>
    </location>
</feature>
<evidence type="ECO:0000256" key="1">
    <source>
        <dbReference type="SAM" id="MobiDB-lite"/>
    </source>
</evidence>
<organism evidence="2 3">
    <name type="scientific">Aphis glycines</name>
    <name type="common">Soybean aphid</name>
    <dbReference type="NCBI Taxonomy" id="307491"/>
    <lineage>
        <taxon>Eukaryota</taxon>
        <taxon>Metazoa</taxon>
        <taxon>Ecdysozoa</taxon>
        <taxon>Arthropoda</taxon>
        <taxon>Hexapoda</taxon>
        <taxon>Insecta</taxon>
        <taxon>Pterygota</taxon>
        <taxon>Neoptera</taxon>
        <taxon>Paraneoptera</taxon>
        <taxon>Hemiptera</taxon>
        <taxon>Sternorrhyncha</taxon>
        <taxon>Aphidomorpha</taxon>
        <taxon>Aphidoidea</taxon>
        <taxon>Aphididae</taxon>
        <taxon>Aphidini</taxon>
        <taxon>Aphis</taxon>
        <taxon>Aphis</taxon>
    </lineage>
</organism>
<feature type="region of interest" description="Disordered" evidence="1">
    <location>
        <begin position="344"/>
        <end position="402"/>
    </location>
</feature>
<evidence type="ECO:0000313" key="3">
    <source>
        <dbReference type="Proteomes" id="UP000475862"/>
    </source>
</evidence>
<sequence length="507" mass="56508">MNHFHHYAVVFVFITACNYIAHGYVGGLNLKNYHVETLGQILDNYNPSTYDIVYLQNNGRLCRKKRGFLSLKIPSLFGGESVDEGKEVNADTTTTSNADTTTNTVAAYMASTATNVEEIYNGLLNAAQSQATHILSIGTDTRRTLVEVAPYLPLVNKVATYIVPDLSEHDVLTLSVNVAALTTQGIMNYANSKPPTKSNIGGSISQYATGIFHKLKDVFNSHLGDDVPDNSPDKENTNSSEEKHSIFDTVKSKMSIFSSFMNGFNAPETDKNKNQVETIVTHTYIEGSQTPTTETIVTKKYEKGVESIHQITDGETKHVILSNKLLKDGKQRVNNIITDMKNEFETSENLSNENNELDDGEDLEPYNDNNVDGNNSINSSHHSGDDENTSNDDYDDDENDNVEVDGEDFKLVLQESMTIQPEFVQKLDGKELLEKIDEFQKLVPKPNTNNRKVFEALIEELDIDERVDDDDKVNELINGLDKTTNYFISSGIKRNELLTNPPTLPPN</sequence>
<evidence type="ECO:0000313" key="2">
    <source>
        <dbReference type="EMBL" id="KAE9534478.1"/>
    </source>
</evidence>
<keyword evidence="3" id="KW-1185">Reference proteome</keyword>
<comment type="caution">
    <text evidence="2">The sequence shown here is derived from an EMBL/GenBank/DDBJ whole genome shotgun (WGS) entry which is preliminary data.</text>
</comment>
<name>A0A6G0TKD3_APHGL</name>
<dbReference type="AlphaFoldDB" id="A0A6G0TKD3"/>
<feature type="compositionally biased region" description="Low complexity" evidence="1">
    <location>
        <begin position="367"/>
        <end position="381"/>
    </location>
</feature>
<feature type="compositionally biased region" description="Acidic residues" evidence="1">
    <location>
        <begin position="386"/>
        <end position="402"/>
    </location>
</feature>
<accession>A0A6G0TKD3</accession>
<gene>
    <name evidence="2" type="ORF">AGLY_008568</name>
</gene>
<dbReference type="OrthoDB" id="6617772at2759"/>
<reference evidence="2 3" key="1">
    <citation type="submission" date="2019-08" db="EMBL/GenBank/DDBJ databases">
        <title>The genome of the soybean aphid Biotype 1, its phylome, world population structure and adaptation to the North American continent.</title>
        <authorList>
            <person name="Giordano R."/>
            <person name="Donthu R.K."/>
            <person name="Hernandez A.G."/>
            <person name="Wright C.L."/>
            <person name="Zimin A.V."/>
        </authorList>
    </citation>
    <scope>NUCLEOTIDE SEQUENCE [LARGE SCALE GENOMIC DNA]</scope>
    <source>
        <tissue evidence="2">Whole aphids</tissue>
    </source>
</reference>
<proteinExistence type="predicted"/>